<comment type="similarity">
    <text evidence="1">Belongs to the universal stress protein A family.</text>
</comment>
<dbReference type="PRINTS" id="PR01438">
    <property type="entry name" value="UNVRSLSTRESS"/>
</dbReference>
<reference evidence="3 4" key="1">
    <citation type="submission" date="2017-04" db="EMBL/GenBank/DDBJ databases">
        <authorList>
            <person name="Afonso C.L."/>
            <person name="Miller P.J."/>
            <person name="Scott M.A."/>
            <person name="Spackman E."/>
            <person name="Goraichik I."/>
            <person name="Dimitrov K.M."/>
            <person name="Suarez D.L."/>
            <person name="Swayne D.E."/>
        </authorList>
    </citation>
    <scope>NUCLEOTIDE SEQUENCE [LARGE SCALE GENOMIC DNA]</scope>
    <source>
        <strain evidence="3 4">CGMCC 1.12644</strain>
    </source>
</reference>
<dbReference type="SUPFAM" id="SSF52402">
    <property type="entry name" value="Adenine nucleotide alpha hydrolases-like"/>
    <property type="match status" value="1"/>
</dbReference>
<sequence length="144" mass="15272">MFTNILVAVDGSEHSRRAVRYASDVAEKYKASLHIVHAPQIEIETLSLGSGSLGVLPTHERIEALGRPVMEKALAWAKDAGHEAEATSILTGDTTESILGYAEQNGVDLIVSGSRGLGNLRGLLQGSISQKLTAHSSCPVLTVR</sequence>
<dbReference type="AlphaFoldDB" id="A0A1W2APA7"/>
<gene>
    <name evidence="3" type="ORF">SAMN06295998_103177</name>
</gene>
<evidence type="ECO:0000259" key="2">
    <source>
        <dbReference type="Pfam" id="PF00582"/>
    </source>
</evidence>
<dbReference type="EMBL" id="FWYD01000003">
    <property type="protein sequence ID" value="SMC62546.1"/>
    <property type="molecule type" value="Genomic_DNA"/>
</dbReference>
<accession>A0A1W2APA7</accession>
<dbReference type="STRING" id="1387277.SAMN06295998_103177"/>
<dbReference type="Pfam" id="PF00582">
    <property type="entry name" value="Usp"/>
    <property type="match status" value="1"/>
</dbReference>
<dbReference type="InterPro" id="IPR006016">
    <property type="entry name" value="UspA"/>
</dbReference>
<dbReference type="InterPro" id="IPR006015">
    <property type="entry name" value="Universal_stress_UspA"/>
</dbReference>
<organism evidence="3 4">
    <name type="scientific">Primorskyibacter flagellatus</name>
    <dbReference type="NCBI Taxonomy" id="1387277"/>
    <lineage>
        <taxon>Bacteria</taxon>
        <taxon>Pseudomonadati</taxon>
        <taxon>Pseudomonadota</taxon>
        <taxon>Alphaproteobacteria</taxon>
        <taxon>Rhodobacterales</taxon>
        <taxon>Roseobacteraceae</taxon>
        <taxon>Primorskyibacter</taxon>
    </lineage>
</organism>
<proteinExistence type="inferred from homology"/>
<dbReference type="PANTHER" id="PTHR46268:SF6">
    <property type="entry name" value="UNIVERSAL STRESS PROTEIN UP12"/>
    <property type="match status" value="1"/>
</dbReference>
<dbReference type="CDD" id="cd00293">
    <property type="entry name" value="USP-like"/>
    <property type="match status" value="1"/>
</dbReference>
<dbReference type="RefSeq" id="WP_084351544.1">
    <property type="nucleotide sequence ID" value="NZ_FWYD01000003.1"/>
</dbReference>
<dbReference type="InterPro" id="IPR014729">
    <property type="entry name" value="Rossmann-like_a/b/a_fold"/>
</dbReference>
<dbReference type="PANTHER" id="PTHR46268">
    <property type="entry name" value="STRESS RESPONSE PROTEIN NHAX"/>
    <property type="match status" value="1"/>
</dbReference>
<protein>
    <submittedName>
        <fullName evidence="3">Nucleotide-binding universal stress protein, UspA family</fullName>
    </submittedName>
</protein>
<dbReference type="Gene3D" id="3.40.50.620">
    <property type="entry name" value="HUPs"/>
    <property type="match status" value="1"/>
</dbReference>
<evidence type="ECO:0000313" key="4">
    <source>
        <dbReference type="Proteomes" id="UP000192330"/>
    </source>
</evidence>
<feature type="domain" description="UspA" evidence="2">
    <location>
        <begin position="1"/>
        <end position="144"/>
    </location>
</feature>
<keyword evidence="4" id="KW-1185">Reference proteome</keyword>
<name>A0A1W2APA7_9RHOB</name>
<dbReference type="Proteomes" id="UP000192330">
    <property type="component" value="Unassembled WGS sequence"/>
</dbReference>
<evidence type="ECO:0000313" key="3">
    <source>
        <dbReference type="EMBL" id="SMC62546.1"/>
    </source>
</evidence>
<dbReference type="OrthoDB" id="5186731at2"/>
<evidence type="ECO:0000256" key="1">
    <source>
        <dbReference type="ARBA" id="ARBA00008791"/>
    </source>
</evidence>